<protein>
    <submittedName>
        <fullName evidence="2">Uncharacterized protein</fullName>
    </submittedName>
</protein>
<dbReference type="EMBL" id="LDSE01000007">
    <property type="protein sequence ID" value="KTS69106.1"/>
    <property type="molecule type" value="Genomic_DNA"/>
</dbReference>
<dbReference type="AlphaFoldDB" id="A0A8E1S171"/>
<gene>
    <name evidence="2" type="ORF">SA3R_03955</name>
</gene>
<comment type="caution">
    <text evidence="2">The sequence shown here is derived from an EMBL/GenBank/DDBJ whole genome shotgun (WGS) entry which is preliminary data.</text>
</comment>
<accession>A0A8E1S171</accession>
<reference evidence="2 3" key="1">
    <citation type="journal article" date="2016" name="Front. Microbiol.">
        <title>Genomic Resource of Rice Seed Associated Bacteria.</title>
        <authorList>
            <person name="Midha S."/>
            <person name="Bansal K."/>
            <person name="Sharma S."/>
            <person name="Kumar N."/>
            <person name="Patil P.P."/>
            <person name="Chaudhry V."/>
            <person name="Patil P.B."/>
        </authorList>
    </citation>
    <scope>NUCLEOTIDE SEQUENCE [LARGE SCALE GENOMIC DNA]</scope>
    <source>
        <strain evidence="2 3">SA3</strain>
    </source>
</reference>
<organism evidence="2 3">
    <name type="scientific">Pantoea dispersa</name>
    <dbReference type="NCBI Taxonomy" id="59814"/>
    <lineage>
        <taxon>Bacteria</taxon>
        <taxon>Pseudomonadati</taxon>
        <taxon>Pseudomonadota</taxon>
        <taxon>Gammaproteobacteria</taxon>
        <taxon>Enterobacterales</taxon>
        <taxon>Erwiniaceae</taxon>
        <taxon>Pantoea</taxon>
    </lineage>
</organism>
<evidence type="ECO:0000313" key="2">
    <source>
        <dbReference type="EMBL" id="KTS69106.1"/>
    </source>
</evidence>
<feature type="transmembrane region" description="Helical" evidence="1">
    <location>
        <begin position="100"/>
        <end position="121"/>
    </location>
</feature>
<keyword evidence="1" id="KW-0812">Transmembrane</keyword>
<keyword evidence="1" id="KW-1133">Transmembrane helix</keyword>
<keyword evidence="1" id="KW-0472">Membrane</keyword>
<evidence type="ECO:0000313" key="3">
    <source>
        <dbReference type="Proteomes" id="UP000071979"/>
    </source>
</evidence>
<evidence type="ECO:0000256" key="1">
    <source>
        <dbReference type="SAM" id="Phobius"/>
    </source>
</evidence>
<sequence length="124" mass="14318">MDYPVCTLPHRLPPRLLALRNQGAPLMVRLTQHVEQLANTTQLLQQDVAVLTARFENFATRADVERVRTEQGLMCNQLMNEIGQVEKRIDKKFERLNDRLIWTLMLPAILAVLAWFVKVAVLKI</sequence>
<dbReference type="Proteomes" id="UP000071979">
    <property type="component" value="Unassembled WGS sequence"/>
</dbReference>
<name>A0A8E1S171_9GAMM</name>
<proteinExistence type="predicted"/>